<evidence type="ECO:0000256" key="3">
    <source>
        <dbReference type="ARBA" id="ARBA00022824"/>
    </source>
</evidence>
<reference evidence="8 9" key="1">
    <citation type="journal article" date="2018" name="Sci. Rep.">
        <title>Genomic signatures of local adaptation to the degree of environmental predictability in rotifers.</title>
        <authorList>
            <person name="Franch-Gras L."/>
            <person name="Hahn C."/>
            <person name="Garcia-Roger E.M."/>
            <person name="Carmona M.J."/>
            <person name="Serra M."/>
            <person name="Gomez A."/>
        </authorList>
    </citation>
    <scope>NUCLEOTIDE SEQUENCE [LARGE SCALE GENOMIC DNA]</scope>
    <source>
        <strain evidence="8">HYR1</strain>
    </source>
</reference>
<evidence type="ECO:0000256" key="5">
    <source>
        <dbReference type="SAM" id="MobiDB-lite"/>
    </source>
</evidence>
<dbReference type="Proteomes" id="UP000276133">
    <property type="component" value="Unassembled WGS sequence"/>
</dbReference>
<accession>A0A3M7RT40</accession>
<evidence type="ECO:0000256" key="1">
    <source>
        <dbReference type="ARBA" id="ARBA00004240"/>
    </source>
</evidence>
<feature type="region of interest" description="Disordered" evidence="5">
    <location>
        <begin position="83"/>
        <end position="109"/>
    </location>
</feature>
<gene>
    <name evidence="8" type="ORF">BpHYR1_051825</name>
</gene>
<dbReference type="InterPro" id="IPR013244">
    <property type="entry name" value="Sec39_domain"/>
</dbReference>
<evidence type="ECO:0000313" key="8">
    <source>
        <dbReference type="EMBL" id="RNA26743.1"/>
    </source>
</evidence>
<feature type="non-terminal residue" evidence="8">
    <location>
        <position position="1"/>
    </location>
</feature>
<dbReference type="OrthoDB" id="19988at2759"/>
<feature type="domain" description="NBAS subunit of NRZ tethering complex C-terminal" evidence="7">
    <location>
        <begin position="1597"/>
        <end position="1724"/>
    </location>
</feature>
<dbReference type="GO" id="GO:0006890">
    <property type="term" value="P:retrograde vesicle-mediated transport, Golgi to endoplasmic reticulum"/>
    <property type="evidence" value="ECO:0007669"/>
    <property type="project" value="InterPro"/>
</dbReference>
<comment type="caution">
    <text evidence="8">The sequence shown here is derived from an EMBL/GenBank/DDBJ whole genome shotgun (WGS) entry which is preliminary data.</text>
</comment>
<keyword evidence="3" id="KW-0256">Endoplasmic reticulum</keyword>
<dbReference type="GO" id="GO:0070939">
    <property type="term" value="C:Dsl1/NZR complex"/>
    <property type="evidence" value="ECO:0007669"/>
    <property type="project" value="TreeGrafter"/>
</dbReference>
<feature type="domain" description="Sec39" evidence="6">
    <location>
        <begin position="360"/>
        <end position="564"/>
    </location>
</feature>
<evidence type="ECO:0000313" key="9">
    <source>
        <dbReference type="Proteomes" id="UP000276133"/>
    </source>
</evidence>
<organism evidence="8 9">
    <name type="scientific">Brachionus plicatilis</name>
    <name type="common">Marine rotifer</name>
    <name type="synonym">Brachionus muelleri</name>
    <dbReference type="NCBI Taxonomy" id="10195"/>
    <lineage>
        <taxon>Eukaryota</taxon>
        <taxon>Metazoa</taxon>
        <taxon>Spiralia</taxon>
        <taxon>Gnathifera</taxon>
        <taxon>Rotifera</taxon>
        <taxon>Eurotatoria</taxon>
        <taxon>Monogononta</taxon>
        <taxon>Pseudotrocha</taxon>
        <taxon>Ploima</taxon>
        <taxon>Brachionidae</taxon>
        <taxon>Brachionus</taxon>
    </lineage>
</organism>
<protein>
    <submittedName>
        <fullName evidence="8">Neuroblastoma-amplified sequence</fullName>
    </submittedName>
</protein>
<evidence type="ECO:0000259" key="6">
    <source>
        <dbReference type="Pfam" id="PF08314"/>
    </source>
</evidence>
<dbReference type="EMBL" id="REGN01002683">
    <property type="protein sequence ID" value="RNA26743.1"/>
    <property type="molecule type" value="Genomic_DNA"/>
</dbReference>
<dbReference type="GO" id="GO:0000149">
    <property type="term" value="F:SNARE binding"/>
    <property type="evidence" value="ECO:0007669"/>
    <property type="project" value="TreeGrafter"/>
</dbReference>
<dbReference type="GO" id="GO:0015031">
    <property type="term" value="P:protein transport"/>
    <property type="evidence" value="ECO:0007669"/>
    <property type="project" value="UniProtKB-KW"/>
</dbReference>
<sequence>EPDYRVIDISWWDNKVFIMTRGTGSLSLVSAESLTDLMGRNQQWLNPYPSIYRFLENEFFILECQCEFSSQLSSFSLENSTCDDENSEGNLNETNELNVNTDDEDDDEDDDSWVSFITHGIKTKAYNLIGMHRSNDSNKKKKFLRRKFSILHIKSTTPEELFERKLKSEEYGEALKLAQSYNLDTDLVYKQQWNSKPISKSTINDYLSKIKKRSWILHECEERVSPNIDTTKLLIEFGLHGTDLDSMIAINETDDNRFVFSQKEELEDDEDDEPFDRFNPVLVEKRRKKIHEARLKKLSLLDPENFTLMQKELCLIRFRLLTYMDRLNVYEQILGGSIKAAELFDHEKYLEIRSKPIYEIALDYAREGNTNAVEILFCFYSKELRNHQLDILSNFPETLDPDEYAKLLPKIENGDFFLFDDEDQIREDKDWVELPEFAHIISQASKEIIQEFTVDRIQSWYYNRAIEIESLSGLVDIALSFVQLAYANGCKNMVDLMENLKILYTLAYDCKADFNENSPKLSCTLSSISKLSEIEKLEMIMKYSNEPSTDHYSKNLQDWLLPFVLRRPTVQSCESLLRQYLLKASIEDLNPCLKLLYLRLKPKSSSQQPISSFTLNELNLVSIIIDCMYVNERPEQVTICKKLVNDIASKQEGQLGHKEKIILSHHQQQQLKHVHEHLNACELFKKYGINKTLSYIKHSCSDQESCRDALFKLTYFASKRSDHLKVNEWIELMKDLSHLQNNLYKNLIDYKECTEIFVSSLLRSKNLENIKLAADWLQDIYNVDKEGAVGLAIKSAQDYFNASSNYHDPDMNFAKACLDLVQSMILGSKVLNLGNARLGSLKENLKNLEQTTEDPSLNSCFKMINNEFDLMFSMKLIAEFDFNILPVQVRLSENRFKILVDILNKNENAYKNCDRFLELASSLHVQTFSQSDQVPEVMLLIAEHALEKSNFSIVKQMCCQMITLNYEPAWYCVFKYALYLANNVCSAHAIQVLVLNDASLDKLYSNLNEQFVFGSIANHLFDFSSTFGWSKEKTLKNLQEIEKLLSFVVTSCDIEHIQGILYQKLNVESAINQIETQQNQREQQSDKFSFEKFNSNLFENKNLSLNLKETKKKCLMIKSSLKKLDYFKSSFKSDDSVIDFWIHLLNNLTQTEVKCAFSYLLNLDDTDVGLLFENTKRVEFSSDKSYEFFIHLLVLNLAGELFESNLDAKQLLYELDRSVLVDLIESKEKSEFKNQNSYRLFEKINRKFTQYDHHNQMEHLNAGIDLDRFETDQTYKEETILGLSMDYRQFKLACSLAKFYSVDLWKVYMAFTEYMLCDVTDLDLDKIEADLKPLTGLLTQRMEEYKENMSQRVYEFLDGKNLDKLAIFYSLLSDPESDVHVKNIKKLKSIQIGANFDYKEMLKKPFEVIEPYLDDSNLQLFSKIIQKTTSLNPSKLNVVWCLKKFWKKIDSILDQNSDNVWEESQNFNLIYDNFDSMSENIKKLDLRSDFIHFVKELCLSEKSCRKLNIQIRKELLKRINKIVKSQKLEQNPEFEHVSKELTKIHNNIKLIDNIDRNLNSNAKDNALNSKYINLFDIELGKIYFFDNDQDEEEQKLKTLNNILISMFLDGYSIEVLFNIIKLFDYTEKTSIKNIIRLSLNKLCSELKTDSENVTKLNLLLNTISSYLSSNQAVKQKSKKSSQTPETKIINDQDVMDCMRFFCNDQQIDIKIRLFILEELNKIIKNMKEEDLMLLLVFKTNAILANCDYFGKKTDQIDSSVLESEQKRKSLIMNFINLSETKPDFRALLNLIKVWPIFSEEDSNEKPLNLILSKMIQNKIDANILSELNDDRVLELSETDLNFIRKNVILDQNDSKLEFVKISFLKVSLLFKTTAILESIKKYINTLDLECLKSLKANRGNFDELESNDSYGLVVNDADLMTLILKDNFYLEIVNTSFYAIFFNFLVRNKTKDELKEIVKVLKKNGHLMEAANLLCEAENLCDSYRTLSVSLAALEKFTI</sequence>
<evidence type="ECO:0000259" key="7">
    <source>
        <dbReference type="Pfam" id="PF22913"/>
    </source>
</evidence>
<keyword evidence="9" id="KW-1185">Reference proteome</keyword>
<dbReference type="PANTHER" id="PTHR15922">
    <property type="entry name" value="NEUROBLASTOMA-AMPLIFIED SEQUENCE"/>
    <property type="match status" value="1"/>
</dbReference>
<name>A0A3M7RT40_BRAPC</name>
<keyword evidence="2" id="KW-0813">Transport</keyword>
<dbReference type="PANTHER" id="PTHR15922:SF2">
    <property type="entry name" value="NBAS SUBUNIT OF NRZ TETHERING COMPLEX"/>
    <property type="match status" value="1"/>
</dbReference>
<feature type="compositionally biased region" description="Low complexity" evidence="5">
    <location>
        <begin position="88"/>
        <end position="100"/>
    </location>
</feature>
<evidence type="ECO:0000256" key="2">
    <source>
        <dbReference type="ARBA" id="ARBA00022448"/>
    </source>
</evidence>
<proteinExistence type="predicted"/>
<comment type="subcellular location">
    <subcellularLocation>
        <location evidence="1">Endoplasmic reticulum</location>
    </subcellularLocation>
</comment>
<keyword evidence="4" id="KW-0653">Protein transport</keyword>
<dbReference type="STRING" id="10195.A0A3M7RT40"/>
<evidence type="ECO:0000256" key="4">
    <source>
        <dbReference type="ARBA" id="ARBA00022927"/>
    </source>
</evidence>
<dbReference type="InterPro" id="IPR054751">
    <property type="entry name" value="NBAS_C"/>
</dbReference>
<dbReference type="Pfam" id="PF08314">
    <property type="entry name" value="Sec39"/>
    <property type="match status" value="1"/>
</dbReference>
<dbReference type="Pfam" id="PF22913">
    <property type="entry name" value="NBAS_11th"/>
    <property type="match status" value="1"/>
</dbReference>